<dbReference type="EMBL" id="GL996512">
    <property type="protein sequence ID" value="EGV65802.1"/>
    <property type="molecule type" value="Genomic_DNA"/>
</dbReference>
<dbReference type="eggNOG" id="ENOG502S2K4">
    <property type="taxonomic scope" value="Eukaryota"/>
</dbReference>
<organism evidence="3">
    <name type="scientific">Candida tenuis (strain ATCC 10573 / BCRC 21748 / CBS 615 / JCM 9827 / NBRC 10315 / NRRL Y-1498 / VKM Y-70)</name>
    <name type="common">Yeast</name>
    <name type="synonym">Yamadazyma tenuis</name>
    <dbReference type="NCBI Taxonomy" id="590646"/>
    <lineage>
        <taxon>Eukaryota</taxon>
        <taxon>Fungi</taxon>
        <taxon>Dikarya</taxon>
        <taxon>Ascomycota</taxon>
        <taxon>Saccharomycotina</taxon>
        <taxon>Pichiomycetes</taxon>
        <taxon>Debaryomycetaceae</taxon>
        <taxon>Yamadazyma</taxon>
    </lineage>
</organism>
<evidence type="ECO:0000313" key="3">
    <source>
        <dbReference type="Proteomes" id="UP000000707"/>
    </source>
</evidence>
<feature type="transmembrane region" description="Helical" evidence="1">
    <location>
        <begin position="63"/>
        <end position="90"/>
    </location>
</feature>
<name>G3AYA4_CANTC</name>
<evidence type="ECO:0008006" key="4">
    <source>
        <dbReference type="Google" id="ProtNLM"/>
    </source>
</evidence>
<keyword evidence="1" id="KW-0812">Transmembrane</keyword>
<protein>
    <recommendedName>
        <fullName evidence="4">RING-type domain-containing protein</fullName>
    </recommendedName>
</protein>
<sequence length="699" mass="79961">MSFLTYCYSWYGIACLVISVILNRTLVVASTNTSRIQQSMAYRRRNLLTNGSKTEFLKSASQFCFRMGSIAVLLYNAYNVLVALNVMAVLRGREDVLFFRLLKYTGWFEYDTETDNRFLKAPKTQVMIGPSTDVYWPVFLGFCLSAYMETFASVINGEKPYTEAGLTLFEHSLAFQESSQTKAIFLGDPNLVRRPTEEMLIVCLFSTLNHLNIQIGGLINRNKYRLIPSSIIGIGMLTYFTQSVYYGTWSKFPIIVIGSLSPQLLMVSIIFLSFSIFSMAVLAIGFNLKDLNYASFFTNSENDPDFQGNTLFRLSDDFYTMLMNLGMLSVTSAGKSSYITELSIATVDGETWLDRSIWQKYKNSLNGFKSNRNLSGSGLVDYLKNEKKGYSNLITEPSKSLVTGDQGAGKEYDPYGLDDATVLKRRIIYSQMMLMNLFELFKGLLFNKLFRWRKKPEIEPIYDATGEEVYEQFEQRRQRLPSFLRKFVRPRSKPQAKSEKLVELDNITDDELAYQYVNLLKEKNISEVDNSRDFNITDVDDIESESDAESIIINDDDVVEFISPESFQELIGDTNGMQILHYHMKNQDRIMTRAQYRAVSSRTEELKDETTKLIEILLSKRQGYLQEVLNGSNVPIQASDEENNLVCVICQTNQREIITWPCRCFSLCESCRLTLASKGMEGCVCCRRDVYGVSRVFIP</sequence>
<dbReference type="GO" id="GO:0061630">
    <property type="term" value="F:ubiquitin protein ligase activity"/>
    <property type="evidence" value="ECO:0007669"/>
    <property type="project" value="TreeGrafter"/>
</dbReference>
<dbReference type="Pfam" id="PF13920">
    <property type="entry name" value="zf-C3HC4_3"/>
    <property type="match status" value="1"/>
</dbReference>
<dbReference type="Gene3D" id="3.30.40.10">
    <property type="entry name" value="Zinc/RING finger domain, C3HC4 (zinc finger)"/>
    <property type="match status" value="1"/>
</dbReference>
<evidence type="ECO:0000256" key="1">
    <source>
        <dbReference type="SAM" id="Phobius"/>
    </source>
</evidence>
<dbReference type="GO" id="GO:0016567">
    <property type="term" value="P:protein ubiquitination"/>
    <property type="evidence" value="ECO:0007669"/>
    <property type="project" value="TreeGrafter"/>
</dbReference>
<dbReference type="AlphaFoldDB" id="G3AYA4"/>
<dbReference type="PANTHER" id="PTHR22696:SF1">
    <property type="entry name" value="E3 UBIQUITIN-PROTEIN LIGASE RNF26"/>
    <property type="match status" value="1"/>
</dbReference>
<dbReference type="HOGENOM" id="CLU_026112_0_0_1"/>
<reference evidence="2 3" key="1">
    <citation type="journal article" date="2011" name="Proc. Natl. Acad. Sci. U.S.A.">
        <title>Comparative genomics of xylose-fermenting fungi for enhanced biofuel production.</title>
        <authorList>
            <person name="Wohlbach D.J."/>
            <person name="Kuo A."/>
            <person name="Sato T.K."/>
            <person name="Potts K.M."/>
            <person name="Salamov A.A."/>
            <person name="LaButti K.M."/>
            <person name="Sun H."/>
            <person name="Clum A."/>
            <person name="Pangilinan J.L."/>
            <person name="Lindquist E.A."/>
            <person name="Lucas S."/>
            <person name="Lapidus A."/>
            <person name="Jin M."/>
            <person name="Gunawan C."/>
            <person name="Balan V."/>
            <person name="Dale B.E."/>
            <person name="Jeffries T.W."/>
            <person name="Zinkel R."/>
            <person name="Barry K.W."/>
            <person name="Grigoriev I.V."/>
            <person name="Gasch A.P."/>
        </authorList>
    </citation>
    <scope>NUCLEOTIDE SEQUENCE [LARGE SCALE GENOMIC DNA]</scope>
    <source>
        <strain evidence="3">ATCC 10573 / BCRC 21748 / CBS 615 / JCM 9827 / NBRC 10315 / NRRL Y-1498 / VKM Y-70</strain>
    </source>
</reference>
<dbReference type="PANTHER" id="PTHR22696">
    <property type="entry name" value="E3 UBIQUITIN-PROTEIN LIGASE RNF26"/>
    <property type="match status" value="1"/>
</dbReference>
<dbReference type="KEGG" id="cten:18245544"/>
<feature type="transmembrane region" description="Helical" evidence="1">
    <location>
        <begin position="226"/>
        <end position="245"/>
    </location>
</feature>
<keyword evidence="1" id="KW-0472">Membrane</keyword>
<evidence type="ECO:0000313" key="2">
    <source>
        <dbReference type="EMBL" id="EGV65802.1"/>
    </source>
</evidence>
<gene>
    <name evidence="2" type="ORF">CANTEDRAFT_102358</name>
</gene>
<dbReference type="CDD" id="cd16616">
    <property type="entry name" value="mRING-HC-C4C4_Asi1p-like"/>
    <property type="match status" value="1"/>
</dbReference>
<accession>G3AYA4</accession>
<proteinExistence type="predicted"/>
<dbReference type="InterPro" id="IPR013083">
    <property type="entry name" value="Znf_RING/FYVE/PHD"/>
</dbReference>
<keyword evidence="1" id="KW-1133">Transmembrane helix</keyword>
<dbReference type="GO" id="GO:0006511">
    <property type="term" value="P:ubiquitin-dependent protein catabolic process"/>
    <property type="evidence" value="ECO:0007669"/>
    <property type="project" value="TreeGrafter"/>
</dbReference>
<feature type="transmembrane region" description="Helical" evidence="1">
    <location>
        <begin position="265"/>
        <end position="288"/>
    </location>
</feature>
<dbReference type="Proteomes" id="UP000000707">
    <property type="component" value="Unassembled WGS sequence"/>
</dbReference>
<keyword evidence="3" id="KW-1185">Reference proteome</keyword>
<dbReference type="OrthoDB" id="66726at2759"/>
<feature type="transmembrane region" description="Helical" evidence="1">
    <location>
        <begin position="6"/>
        <end position="27"/>
    </location>
</feature>
<dbReference type="GeneID" id="18245544"/>